<evidence type="ECO:0000256" key="5">
    <source>
        <dbReference type="ARBA" id="ARBA00022989"/>
    </source>
</evidence>
<feature type="transmembrane region" description="Helical" evidence="7">
    <location>
        <begin position="616"/>
        <end position="646"/>
    </location>
</feature>
<organism evidence="8 9">
    <name type="scientific">Rhizopogon vinicolor AM-OR11-026</name>
    <dbReference type="NCBI Taxonomy" id="1314800"/>
    <lineage>
        <taxon>Eukaryota</taxon>
        <taxon>Fungi</taxon>
        <taxon>Dikarya</taxon>
        <taxon>Basidiomycota</taxon>
        <taxon>Agaricomycotina</taxon>
        <taxon>Agaricomycetes</taxon>
        <taxon>Agaricomycetidae</taxon>
        <taxon>Boletales</taxon>
        <taxon>Suillineae</taxon>
        <taxon>Rhizopogonaceae</taxon>
        <taxon>Rhizopogon</taxon>
    </lineage>
</organism>
<feature type="transmembrane region" description="Helical" evidence="7">
    <location>
        <begin position="652"/>
        <end position="677"/>
    </location>
</feature>
<evidence type="ECO:0000256" key="1">
    <source>
        <dbReference type="ARBA" id="ARBA00004141"/>
    </source>
</evidence>
<evidence type="ECO:0000313" key="9">
    <source>
        <dbReference type="Proteomes" id="UP000092154"/>
    </source>
</evidence>
<evidence type="ECO:0000256" key="6">
    <source>
        <dbReference type="ARBA" id="ARBA00023136"/>
    </source>
</evidence>
<feature type="transmembrane region" description="Helical" evidence="7">
    <location>
        <begin position="340"/>
        <end position="359"/>
    </location>
</feature>
<evidence type="ECO:0000256" key="7">
    <source>
        <dbReference type="SAM" id="Phobius"/>
    </source>
</evidence>
<feature type="transmembrane region" description="Helical" evidence="7">
    <location>
        <begin position="268"/>
        <end position="288"/>
    </location>
</feature>
<dbReference type="OrthoDB" id="77405at2759"/>
<dbReference type="STRING" id="1314800.A0A1B7MYN4"/>
<comment type="subcellular location">
    <subcellularLocation>
        <location evidence="1">Membrane</location>
        <topology evidence="1">Multi-pass membrane protein</topology>
    </subcellularLocation>
</comment>
<feature type="transmembrane region" description="Helical" evidence="7">
    <location>
        <begin position="426"/>
        <end position="444"/>
    </location>
</feature>
<sequence>MTTIAAQNQDKLGYARSVSSHLDKEKGGAAIMEVTSYKSSDPEGKLEPQAQFINTDDPFPESPDAPIEDQQLTVRAVLVGCMLGGIIAASNIYLGLKTGWTFGASLFGSILGFAILKPLSRAAPTFLGGGYFGPKENNVSAYQLGLLSVHPKDDIGRLITFTICCAFFGLSFTQPLRKFYILKLKLVFPSGVAAAYTIHSLHVGRDAEVTARKKTKALIYAFAFAIILRVVSEYAPGVLWDWHVFYTLNRIGWTSAIGVESWGWIWEWTPAFIGVGMLTGINASYSFLGGSFLAWAVLGPIIVAKGMAFGIIANASIPGYMNYMGMSLEDPINQPSPRYWLLWPGTLMLLCASFSEMACNWRSLYAAMRSACGMLLQRFSKNDIVDDIVDPVPEHERVPFWAWGSLLVLSTIVTCVVMGVQFGQNVGVTLLAIVFSFLFSFIGCESSGRTNINPVTSIGNASQLIFGGLGRGQNYSIKRGELLNLLSGMLTLGSAEQAGDMIGDLKTTHLLGASPWAVFVTQLCGAVVSIFMAAGLYVVFSTAYPCINDLSYTTCTFPTPDVQSWRAVAVAVSSSTLPIPPSSGYTAIGLGLAAVLSVVAKYTVVPPKYHDFIPNFNAIGIGFIMNVCTYPLAMFFGSTLAFFWRGMFFNNYQMYCFAVAAGFIAGEGLGGIVNAIFTISGVSALGADVTAHYNSNSRPIQNLRDNFPALQSVQADLSSESAVKDMFETLSGSPFGPVAVVVVSHGVWPPEDVPIVDMTTHQWDRTISANLTSSFLVCREYLRHLRAALDSVKDKAAIMLIGSTAGKYGEANHGDYAISKSAMMYGMTMTLKSEIVRIAPRGRVNCVAPGWVATPMVQEALNDPGVSGPALAATPLKKLATPLDIANQIAVLSSSIVSGHVTGQVVFVEGGCVGDI</sequence>
<reference evidence="8 9" key="1">
    <citation type="submission" date="2016-06" db="EMBL/GenBank/DDBJ databases">
        <title>Comparative genomics of the ectomycorrhizal sister species Rhizopogon vinicolor and Rhizopogon vesiculosus (Basidiomycota: Boletales) reveals a divergence of the mating type B locus.</title>
        <authorList>
            <consortium name="DOE Joint Genome Institute"/>
            <person name="Mujic A.B."/>
            <person name="Kuo A."/>
            <person name="Tritt A."/>
            <person name="Lipzen A."/>
            <person name="Chen C."/>
            <person name="Johnson J."/>
            <person name="Sharma A."/>
            <person name="Barry K."/>
            <person name="Grigoriev I.V."/>
            <person name="Spatafora J.W."/>
        </authorList>
    </citation>
    <scope>NUCLEOTIDE SEQUENCE [LARGE SCALE GENOMIC DNA]</scope>
    <source>
        <strain evidence="8 9">AM-OR11-026</strain>
    </source>
</reference>
<feature type="transmembrane region" description="Helical" evidence="7">
    <location>
        <begin position="72"/>
        <end position="93"/>
    </location>
</feature>
<keyword evidence="6 7" id="KW-0472">Membrane</keyword>
<comment type="similarity">
    <text evidence="2">Belongs to the oligopeptide OPT transporter family.</text>
</comment>
<dbReference type="InterPro" id="IPR004813">
    <property type="entry name" value="OPT"/>
</dbReference>
<name>A0A1B7MYN4_9AGAM</name>
<dbReference type="PANTHER" id="PTHR31645:SF3">
    <property type="entry name" value="OLIGOPEPTIDE TRANSPORTER"/>
    <property type="match status" value="1"/>
</dbReference>
<feature type="transmembrane region" description="Helical" evidence="7">
    <location>
        <begin position="295"/>
        <end position="320"/>
    </location>
</feature>
<dbReference type="InterPro" id="IPR045035">
    <property type="entry name" value="YSL-like"/>
</dbReference>
<dbReference type="Pfam" id="PF13561">
    <property type="entry name" value="adh_short_C2"/>
    <property type="match status" value="1"/>
</dbReference>
<gene>
    <name evidence="8" type="ORF">K503DRAFT_801015</name>
</gene>
<feature type="transmembrane region" description="Helical" evidence="7">
    <location>
        <begin position="155"/>
        <end position="173"/>
    </location>
</feature>
<protein>
    <submittedName>
        <fullName evidence="8">OPT-domain-containing protein</fullName>
    </submittedName>
</protein>
<keyword evidence="9" id="KW-1185">Reference proteome</keyword>
<dbReference type="PRINTS" id="PR00081">
    <property type="entry name" value="GDHRDH"/>
</dbReference>
<evidence type="ECO:0000256" key="2">
    <source>
        <dbReference type="ARBA" id="ARBA00008807"/>
    </source>
</evidence>
<evidence type="ECO:0000313" key="8">
    <source>
        <dbReference type="EMBL" id="OAX37713.1"/>
    </source>
</evidence>
<dbReference type="SUPFAM" id="SSF51735">
    <property type="entry name" value="NAD(P)-binding Rossmann-fold domains"/>
    <property type="match status" value="1"/>
</dbReference>
<feature type="transmembrane region" description="Helical" evidence="7">
    <location>
        <begin position="99"/>
        <end position="116"/>
    </location>
</feature>
<evidence type="ECO:0000256" key="3">
    <source>
        <dbReference type="ARBA" id="ARBA00022448"/>
    </source>
</evidence>
<dbReference type="Proteomes" id="UP000092154">
    <property type="component" value="Unassembled WGS sequence"/>
</dbReference>
<dbReference type="AlphaFoldDB" id="A0A1B7MYN4"/>
<accession>A0A1B7MYN4</accession>
<dbReference type="EMBL" id="KV448335">
    <property type="protein sequence ID" value="OAX37713.1"/>
    <property type="molecule type" value="Genomic_DNA"/>
</dbReference>
<dbReference type="Gene3D" id="3.40.50.720">
    <property type="entry name" value="NAD(P)-binding Rossmann-like Domain"/>
    <property type="match status" value="1"/>
</dbReference>
<dbReference type="PANTHER" id="PTHR31645">
    <property type="entry name" value="OLIGOPEPTIDE TRANSPORTER YGL114W-RELATED"/>
    <property type="match status" value="1"/>
</dbReference>
<dbReference type="InterPro" id="IPR002347">
    <property type="entry name" value="SDR_fam"/>
</dbReference>
<evidence type="ECO:0000256" key="4">
    <source>
        <dbReference type="ARBA" id="ARBA00022692"/>
    </source>
</evidence>
<dbReference type="Pfam" id="PF03169">
    <property type="entry name" value="OPT"/>
    <property type="match status" value="1"/>
</dbReference>
<dbReference type="NCBIfam" id="TIGR00728">
    <property type="entry name" value="OPT_sfam"/>
    <property type="match status" value="1"/>
</dbReference>
<proteinExistence type="inferred from homology"/>
<keyword evidence="5 7" id="KW-1133">Transmembrane helix</keyword>
<dbReference type="InterPro" id="IPR036291">
    <property type="entry name" value="NAD(P)-bd_dom_sf"/>
</dbReference>
<feature type="transmembrane region" description="Helical" evidence="7">
    <location>
        <begin position="584"/>
        <end position="604"/>
    </location>
</feature>
<feature type="transmembrane region" description="Helical" evidence="7">
    <location>
        <begin position="516"/>
        <end position="540"/>
    </location>
</feature>
<keyword evidence="3" id="KW-0813">Transport</keyword>
<keyword evidence="4 7" id="KW-0812">Transmembrane</keyword>
<dbReference type="GO" id="GO:0000329">
    <property type="term" value="C:fungal-type vacuole membrane"/>
    <property type="evidence" value="ECO:0007669"/>
    <property type="project" value="TreeGrafter"/>
</dbReference>
<feature type="transmembrane region" description="Helical" evidence="7">
    <location>
        <begin position="400"/>
        <end position="420"/>
    </location>
</feature>
<dbReference type="InParanoid" id="A0A1B7MYN4"/>
<dbReference type="GO" id="GO:0035673">
    <property type="term" value="F:oligopeptide transmembrane transporter activity"/>
    <property type="evidence" value="ECO:0007669"/>
    <property type="project" value="InterPro"/>
</dbReference>
<feature type="transmembrane region" description="Helical" evidence="7">
    <location>
        <begin position="218"/>
        <end position="240"/>
    </location>
</feature>